<dbReference type="EnsemblPlants" id="Ma08_t18170.1">
    <property type="protein sequence ID" value="Ma08_p18170.1"/>
    <property type="gene ID" value="Ma08_g18170"/>
</dbReference>
<organism evidence="2 3">
    <name type="scientific">Musa acuminata subsp. malaccensis</name>
    <name type="common">Wild banana</name>
    <name type="synonym">Musa malaccensis</name>
    <dbReference type="NCBI Taxonomy" id="214687"/>
    <lineage>
        <taxon>Eukaryota</taxon>
        <taxon>Viridiplantae</taxon>
        <taxon>Streptophyta</taxon>
        <taxon>Embryophyta</taxon>
        <taxon>Tracheophyta</taxon>
        <taxon>Spermatophyta</taxon>
        <taxon>Magnoliopsida</taxon>
        <taxon>Liliopsida</taxon>
        <taxon>Zingiberales</taxon>
        <taxon>Musaceae</taxon>
        <taxon>Musa</taxon>
    </lineage>
</organism>
<sequence length="73" mass="8048">SPTSGSSIHPRLGEVKGGRQSIAGSKHIPFTISGKGPDNPTHQSTRGQCLTISSIYRKHTRNNQTYMCHFKRI</sequence>
<reference evidence="2" key="1">
    <citation type="submission" date="2021-05" db="UniProtKB">
        <authorList>
            <consortium name="EnsemblPlants"/>
        </authorList>
    </citation>
    <scope>IDENTIFICATION</scope>
    <source>
        <strain evidence="2">subsp. malaccensis</strain>
    </source>
</reference>
<dbReference type="Gramene" id="Ma08_t18170.1">
    <property type="protein sequence ID" value="Ma08_p18170.1"/>
    <property type="gene ID" value="Ma08_g18170"/>
</dbReference>
<protein>
    <submittedName>
        <fullName evidence="2">Uncharacterized protein</fullName>
    </submittedName>
</protein>
<accession>A0A804K7Z3</accession>
<name>A0A804K7Z3_MUSAM</name>
<dbReference type="Proteomes" id="UP000012960">
    <property type="component" value="Unplaced"/>
</dbReference>
<proteinExistence type="predicted"/>
<dbReference type="AlphaFoldDB" id="A0A804K7Z3"/>
<feature type="region of interest" description="Disordered" evidence="1">
    <location>
        <begin position="1"/>
        <end position="46"/>
    </location>
</feature>
<evidence type="ECO:0000256" key="1">
    <source>
        <dbReference type="SAM" id="MobiDB-lite"/>
    </source>
</evidence>
<evidence type="ECO:0000313" key="2">
    <source>
        <dbReference type="EnsemblPlants" id="Ma08_p18170.1"/>
    </source>
</evidence>
<evidence type="ECO:0000313" key="3">
    <source>
        <dbReference type="Proteomes" id="UP000012960"/>
    </source>
</evidence>
<keyword evidence="3" id="KW-1185">Reference proteome</keyword>
<dbReference type="InParanoid" id="A0A804K7Z3"/>